<proteinExistence type="predicted"/>
<evidence type="ECO:0000313" key="3">
    <source>
        <dbReference type="EMBL" id="PKI57673.1"/>
    </source>
</evidence>
<keyword evidence="2" id="KW-0812">Transmembrane</keyword>
<dbReference type="Proteomes" id="UP000233551">
    <property type="component" value="Unassembled WGS sequence"/>
</dbReference>
<dbReference type="EMBL" id="PGOL01001503">
    <property type="protein sequence ID" value="PKI57673.1"/>
    <property type="molecule type" value="Genomic_DNA"/>
</dbReference>
<reference evidence="3 4" key="1">
    <citation type="submission" date="2017-11" db="EMBL/GenBank/DDBJ databases">
        <title>De-novo sequencing of pomegranate (Punica granatum L.) genome.</title>
        <authorList>
            <person name="Akparov Z."/>
            <person name="Amiraslanov A."/>
            <person name="Hajiyeva S."/>
            <person name="Abbasov M."/>
            <person name="Kaur K."/>
            <person name="Hamwieh A."/>
            <person name="Solovyev V."/>
            <person name="Salamov A."/>
            <person name="Braich B."/>
            <person name="Kosarev P."/>
            <person name="Mahmoud A."/>
            <person name="Hajiyev E."/>
            <person name="Babayeva S."/>
            <person name="Izzatullayeva V."/>
            <person name="Mammadov A."/>
            <person name="Mammadov A."/>
            <person name="Sharifova S."/>
            <person name="Ojaghi J."/>
            <person name="Eynullazada K."/>
            <person name="Bayramov B."/>
            <person name="Abdulazimova A."/>
            <person name="Shahmuradov I."/>
        </authorList>
    </citation>
    <scope>NUCLEOTIDE SEQUENCE [LARGE SCALE GENOMIC DNA]</scope>
    <source>
        <strain evidence="4">cv. AG2017</strain>
        <tissue evidence="3">Leaf</tissue>
    </source>
</reference>
<accession>A0A2I0JP23</accession>
<dbReference type="AlphaFoldDB" id="A0A2I0JP23"/>
<feature type="transmembrane region" description="Helical" evidence="2">
    <location>
        <begin position="122"/>
        <end position="143"/>
    </location>
</feature>
<keyword evidence="2" id="KW-1133">Transmembrane helix</keyword>
<evidence type="ECO:0000256" key="1">
    <source>
        <dbReference type="SAM" id="MobiDB-lite"/>
    </source>
</evidence>
<keyword evidence="4" id="KW-1185">Reference proteome</keyword>
<name>A0A2I0JP23_PUNGR</name>
<protein>
    <submittedName>
        <fullName evidence="3">Uncharacterized protein</fullName>
    </submittedName>
</protein>
<gene>
    <name evidence="3" type="ORF">CRG98_022001</name>
</gene>
<feature type="compositionally biased region" description="Basic and acidic residues" evidence="1">
    <location>
        <begin position="18"/>
        <end position="35"/>
    </location>
</feature>
<comment type="caution">
    <text evidence="3">The sequence shown here is derived from an EMBL/GenBank/DDBJ whole genome shotgun (WGS) entry which is preliminary data.</text>
</comment>
<organism evidence="3 4">
    <name type="scientific">Punica granatum</name>
    <name type="common">Pomegranate</name>
    <dbReference type="NCBI Taxonomy" id="22663"/>
    <lineage>
        <taxon>Eukaryota</taxon>
        <taxon>Viridiplantae</taxon>
        <taxon>Streptophyta</taxon>
        <taxon>Embryophyta</taxon>
        <taxon>Tracheophyta</taxon>
        <taxon>Spermatophyta</taxon>
        <taxon>Magnoliopsida</taxon>
        <taxon>eudicotyledons</taxon>
        <taxon>Gunneridae</taxon>
        <taxon>Pentapetalae</taxon>
        <taxon>rosids</taxon>
        <taxon>malvids</taxon>
        <taxon>Myrtales</taxon>
        <taxon>Lythraceae</taxon>
        <taxon>Punica</taxon>
    </lineage>
</organism>
<sequence length="149" mass="16495">MDFGVYAVWEERILQGSEEQRKEQTKKTKRKEGGKGKGQCWESLSLVGFLFVDGVAGGGEAGVLPWRRRHRPQTSAGIMSASLFVMDSWAAGVEQLAILIFVERGRSICAVGLYRGSRSPRYQLGAYLLAYAISVVVVMGPSLPSRRLW</sequence>
<feature type="region of interest" description="Disordered" evidence="1">
    <location>
        <begin position="18"/>
        <end position="37"/>
    </location>
</feature>
<evidence type="ECO:0000313" key="4">
    <source>
        <dbReference type="Proteomes" id="UP000233551"/>
    </source>
</evidence>
<keyword evidence="2" id="KW-0472">Membrane</keyword>
<evidence type="ECO:0000256" key="2">
    <source>
        <dbReference type="SAM" id="Phobius"/>
    </source>
</evidence>